<keyword evidence="8" id="KW-0547">Nucleotide-binding</keyword>
<dbReference type="GO" id="GO:0016301">
    <property type="term" value="F:kinase activity"/>
    <property type="evidence" value="ECO:0007669"/>
    <property type="project" value="UniProtKB-KW"/>
</dbReference>
<organism evidence="15 16">
    <name type="scientific">Immundisolibacter cernigliae</name>
    <dbReference type="NCBI Taxonomy" id="1810504"/>
    <lineage>
        <taxon>Bacteria</taxon>
        <taxon>Pseudomonadati</taxon>
        <taxon>Pseudomonadota</taxon>
        <taxon>Gammaproteobacteria</taxon>
        <taxon>Immundisolibacterales</taxon>
        <taxon>Immundisolibacteraceae</taxon>
        <taxon>Immundisolibacter</taxon>
    </lineage>
</organism>
<dbReference type="EMBL" id="CP014671">
    <property type="protein sequence ID" value="ANX02867.1"/>
    <property type="molecule type" value="Genomic_DNA"/>
</dbReference>
<reference evidence="16" key="1">
    <citation type="submission" date="2016-03" db="EMBL/GenBank/DDBJ databases">
        <title>Complete genome sequence of Solimmundus cernigliae, representing a novel lineage of polycyclic aromatic hydrocarbon degraders within the Gammaproteobacteria.</title>
        <authorList>
            <person name="Singleton D.R."/>
            <person name="Dickey A.N."/>
            <person name="Scholl E.H."/>
            <person name="Wright F.A."/>
            <person name="Aitken M.D."/>
        </authorList>
    </citation>
    <scope>NUCLEOTIDE SEQUENCE [LARGE SCALE GENOMIC DNA]</scope>
    <source>
        <strain evidence="16">TR3.2</strain>
    </source>
</reference>
<evidence type="ECO:0000256" key="3">
    <source>
        <dbReference type="ARBA" id="ARBA00022475"/>
    </source>
</evidence>
<keyword evidence="11 13" id="KW-1133">Transmembrane helix</keyword>
<dbReference type="InterPro" id="IPR011009">
    <property type="entry name" value="Kinase-like_dom_sf"/>
</dbReference>
<keyword evidence="7 13" id="KW-0812">Transmembrane</keyword>
<evidence type="ECO:0000259" key="14">
    <source>
        <dbReference type="Pfam" id="PF03109"/>
    </source>
</evidence>
<keyword evidence="5" id="KW-0808">Transferase</keyword>
<proteinExistence type="inferred from homology"/>
<dbReference type="PANTHER" id="PTHR10566:SF113">
    <property type="entry name" value="PROTEIN ACTIVITY OF BC1 COMPLEX KINASE 7, CHLOROPLASTIC"/>
    <property type="match status" value="1"/>
</dbReference>
<comment type="pathway">
    <text evidence="1">Cofactor biosynthesis; ubiquinone biosynthesis [regulation].</text>
</comment>
<dbReference type="KEGG" id="gbi:PG2T_00750"/>
<evidence type="ECO:0000256" key="10">
    <source>
        <dbReference type="ARBA" id="ARBA00022840"/>
    </source>
</evidence>
<evidence type="ECO:0000256" key="12">
    <source>
        <dbReference type="ARBA" id="ARBA00023136"/>
    </source>
</evidence>
<keyword evidence="4" id="KW-0997">Cell inner membrane</keyword>
<dbReference type="Proteomes" id="UP000092952">
    <property type="component" value="Chromosome"/>
</dbReference>
<keyword evidence="3" id="KW-1003">Cell membrane</keyword>
<accession>A0A1B1YQ58</accession>
<keyword evidence="15" id="KW-0830">Ubiquinone</keyword>
<keyword evidence="16" id="KW-1185">Reference proteome</keyword>
<evidence type="ECO:0000256" key="9">
    <source>
        <dbReference type="ARBA" id="ARBA00022777"/>
    </source>
</evidence>
<keyword evidence="9 15" id="KW-0418">Kinase</keyword>
<gene>
    <name evidence="15" type="ORF">PG2T_00750</name>
</gene>
<evidence type="ECO:0000256" key="7">
    <source>
        <dbReference type="ARBA" id="ARBA00022692"/>
    </source>
</evidence>
<evidence type="ECO:0000256" key="5">
    <source>
        <dbReference type="ARBA" id="ARBA00022679"/>
    </source>
</evidence>
<dbReference type="InterPro" id="IPR004147">
    <property type="entry name" value="ABC1_dom"/>
</dbReference>
<dbReference type="AlphaFoldDB" id="A0A1B1YQ58"/>
<dbReference type="RefSeq" id="WP_068802381.1">
    <property type="nucleotide sequence ID" value="NZ_CP014671.1"/>
</dbReference>
<dbReference type="CDD" id="cd13972">
    <property type="entry name" value="UbiB"/>
    <property type="match status" value="1"/>
</dbReference>
<keyword evidence="12 13" id="KW-0472">Membrane</keyword>
<evidence type="ECO:0000313" key="16">
    <source>
        <dbReference type="Proteomes" id="UP000092952"/>
    </source>
</evidence>
<evidence type="ECO:0000256" key="6">
    <source>
        <dbReference type="ARBA" id="ARBA00022688"/>
    </source>
</evidence>
<dbReference type="NCBIfam" id="TIGR01982">
    <property type="entry name" value="UbiB"/>
    <property type="match status" value="1"/>
</dbReference>
<evidence type="ECO:0000256" key="2">
    <source>
        <dbReference type="ARBA" id="ARBA00009670"/>
    </source>
</evidence>
<dbReference type="UniPathway" id="UPA00232"/>
<dbReference type="InParanoid" id="A0A1B1YQ58"/>
<dbReference type="STRING" id="1810504.PG2T_00750"/>
<keyword evidence="6" id="KW-0831">Ubiquinone biosynthesis</keyword>
<dbReference type="OrthoDB" id="9795390at2"/>
<evidence type="ECO:0000256" key="1">
    <source>
        <dbReference type="ARBA" id="ARBA00005020"/>
    </source>
</evidence>
<evidence type="ECO:0000256" key="4">
    <source>
        <dbReference type="ARBA" id="ARBA00022519"/>
    </source>
</evidence>
<protein>
    <submittedName>
        <fullName evidence="15">Ubiquinone biosynthesis regulatory protein kinase UbiB</fullName>
    </submittedName>
</protein>
<evidence type="ECO:0000256" key="13">
    <source>
        <dbReference type="SAM" id="Phobius"/>
    </source>
</evidence>
<feature type="transmembrane region" description="Helical" evidence="13">
    <location>
        <begin position="512"/>
        <end position="532"/>
    </location>
</feature>
<comment type="similarity">
    <text evidence="2">Belongs to the protein kinase superfamily. ADCK protein kinase family.</text>
</comment>
<dbReference type="GO" id="GO:0005524">
    <property type="term" value="F:ATP binding"/>
    <property type="evidence" value="ECO:0007669"/>
    <property type="project" value="UniProtKB-KW"/>
</dbReference>
<dbReference type="InterPro" id="IPR010232">
    <property type="entry name" value="UbiB"/>
</dbReference>
<dbReference type="InterPro" id="IPR045308">
    <property type="entry name" value="UbiB_bact"/>
</dbReference>
<dbReference type="Pfam" id="PF03109">
    <property type="entry name" value="ABC1"/>
    <property type="match status" value="1"/>
</dbReference>
<dbReference type="PANTHER" id="PTHR10566">
    <property type="entry name" value="CHAPERONE-ACTIVITY OF BC1 COMPLEX CABC1 -RELATED"/>
    <property type="match status" value="1"/>
</dbReference>
<dbReference type="FunCoup" id="A0A1B1YQ58">
    <property type="interactions" value="348"/>
</dbReference>
<dbReference type="InterPro" id="IPR050154">
    <property type="entry name" value="UbiB_kinase"/>
</dbReference>
<name>A0A1B1YQ58_9GAMM</name>
<dbReference type="GO" id="GO:0006744">
    <property type="term" value="P:ubiquinone biosynthetic process"/>
    <property type="evidence" value="ECO:0007669"/>
    <property type="project" value="UniProtKB-UniPathway"/>
</dbReference>
<sequence length="536" mass="61456">MTSLPGLLRLWWVLFVLARAGGDEIILGHPRLPGGRLLLRLLPWRWRARPPRGVRLREALEKLGPIFVKFGQILSTRRDLLPPDIADELVRLQDQVPPFPGDQARRLIETAYGQPLSTVLAEFDDVPLASASIAQVHAGRLPDGREIVIKVVRPGIAPRIRRDIRLLYMLARFAHRVVRETRRLRPVEVVREFELTLLDELDLMREAGNASQLRRHWLDSPDLYVPEVYWDYVRPNVMMMERIRGIGIDNIVAMHAAGVDFQRLAERGVEIFFRQVFEHNFFHADMHAGNIFVGPNEQYIAVDFGIVGSLRPEDQRYLAENFVAFFNRDYATVAKAHLRAGWVPADLRVDQFEGAIRAVCEPIFDKPLKDISFGVLLLRLFQVARRFDMQVQPQLVLLQKTLLNIEGLGRRLYPELDLWRTAKPFLERWMAERIGWRALRNTLREEAPLWAETLPRVPNLIYGALEQAQRPKLSPPAPRRRWPGRLELVLGGAGLTAAGGWVWQLAGFAQPVWLGIPALAWPLGLLTIVLLWPRRG</sequence>
<evidence type="ECO:0000313" key="15">
    <source>
        <dbReference type="EMBL" id="ANX02867.1"/>
    </source>
</evidence>
<dbReference type="SUPFAM" id="SSF56112">
    <property type="entry name" value="Protein kinase-like (PK-like)"/>
    <property type="match status" value="1"/>
</dbReference>
<keyword evidence="10" id="KW-0067">ATP-binding</keyword>
<dbReference type="NCBIfam" id="NF003404">
    <property type="entry name" value="PRK04750.1"/>
    <property type="match status" value="1"/>
</dbReference>
<evidence type="ECO:0000256" key="8">
    <source>
        <dbReference type="ARBA" id="ARBA00022741"/>
    </source>
</evidence>
<feature type="domain" description="ABC1 atypical kinase-like" evidence="14">
    <location>
        <begin position="91"/>
        <end position="336"/>
    </location>
</feature>
<evidence type="ECO:0000256" key="11">
    <source>
        <dbReference type="ARBA" id="ARBA00022989"/>
    </source>
</evidence>